<sequence length="939" mass="105858">MLFSLTAHAIQIQGAKVELPDNLPVVVYDAAQDQQDYLWLAAEFDGLLRFDGQQYLRFVPPGPRRNLSYSQVVIDQKNQLWVGTWGNGVWRLDDLRENWQQVVALPESARIQSLLLSTSQILWIGTTEGLYQLAPGSMRAELWQPLAGQRIWYLAEQDNGTIWVATSNGLYQLTSNTATASGWLPHEQFHSKEIRAVAVQGQQLLVGLQSHLYLLDLTQPEQLTQLTFGNPNTLLVESANSWLAGSIDGMFRVRLTQLGLQTELLLSAIDVRRLFRDRLGQIWLSSRNNGFLPLAPAPLRAIEPDLSKFLSPKKPHRLGPNSVTLSRWQALDKTLLQLKDGKWRELSFQAEPSVAYVRDVVEFGPYTLAATDQGLFRLYNDSYFVPVALNIKLNRFNIERLAIAADGALWLGLWQEGVIRIAAEAATQDIASWQAVQLQPELPTQDGIIDIQTDAQQRLWLLSRQGKLYQGESDKITLRWQPDNALLSGYFQCMLPDEDSLWLCSDRGLIRLSEDLTATTIWGQAEGLPDQRVIGITRTEKLIWVLTRHGVLNFKPDGSHLHLLRHRPGLDLSGVQLKGISTLVDDQIQLATSTGIWQLSQADMSAVPTAMQLHLASMRLNQQLFSVGERNRILLPKRLAELQLQFKLLTLQPHLRVQYFFRWQHQQEWTALGHDAILTLSQLNPGEHQLEVMAKAGGQTVLSKPLSLLVPIPFWQQPIGMTLLIFLSIIVLWVLYRLRIRHLEQRAQALDLIVAQRTAELELANQQLQVQSNTDSLTGLLNRRALYAAAAALQAQRNRTPMALTLVLIDIDHFKKINDVYGHDVGDTVLKTFAAYLKQRLRRQDLLARWGGEEFLLLMPQTDVQPASKLMAELRLGIKQLQIAELDMPLTATFGISAVSLHHDALDMAVKAADLALYRGKAQGRDQIVLAADSLDTNR</sequence>
<dbReference type="SUPFAM" id="SSF50998">
    <property type="entry name" value="Quinoprotein alcohol dehydrogenase-like"/>
    <property type="match status" value="1"/>
</dbReference>
<dbReference type="PROSITE" id="PS50887">
    <property type="entry name" value="GGDEF"/>
    <property type="match status" value="1"/>
</dbReference>
<dbReference type="SMART" id="SM00267">
    <property type="entry name" value="GGDEF"/>
    <property type="match status" value="1"/>
</dbReference>
<dbReference type="InterPro" id="IPR050469">
    <property type="entry name" value="Diguanylate_Cyclase"/>
</dbReference>
<dbReference type="InterPro" id="IPR043128">
    <property type="entry name" value="Rev_trsase/Diguanyl_cyclase"/>
</dbReference>
<evidence type="ECO:0000259" key="4">
    <source>
        <dbReference type="PROSITE" id="PS50887"/>
    </source>
</evidence>
<dbReference type="PANTHER" id="PTHR45138">
    <property type="entry name" value="REGULATORY COMPONENTS OF SENSORY TRANSDUCTION SYSTEM"/>
    <property type="match status" value="1"/>
</dbReference>
<keyword evidence="3" id="KW-0472">Membrane</keyword>
<dbReference type="Gene3D" id="3.30.70.270">
    <property type="match status" value="1"/>
</dbReference>
<keyword evidence="6" id="KW-1185">Reference proteome</keyword>
<evidence type="ECO:0000256" key="1">
    <source>
        <dbReference type="ARBA" id="ARBA00012528"/>
    </source>
</evidence>
<reference evidence="6" key="1">
    <citation type="journal article" date="2019" name="Int. J. Syst. Evol. Microbiol.">
        <title>The Global Catalogue of Microorganisms (GCM) 10K type strain sequencing project: providing services to taxonomists for standard genome sequencing and annotation.</title>
        <authorList>
            <consortium name="The Broad Institute Genomics Platform"/>
            <consortium name="The Broad Institute Genome Sequencing Center for Infectious Disease"/>
            <person name="Wu L."/>
            <person name="Ma J."/>
        </authorList>
    </citation>
    <scope>NUCLEOTIDE SEQUENCE [LARGE SCALE GENOMIC DNA]</scope>
    <source>
        <strain evidence="6">CGMCC 1.7003</strain>
    </source>
</reference>
<dbReference type="Gene3D" id="2.130.10.10">
    <property type="entry name" value="YVTN repeat-like/Quinoprotein amine dehydrogenase"/>
    <property type="match status" value="2"/>
</dbReference>
<dbReference type="RefSeq" id="WP_189432885.1">
    <property type="nucleotide sequence ID" value="NZ_BNAO01000004.1"/>
</dbReference>
<dbReference type="InterPro" id="IPR015943">
    <property type="entry name" value="WD40/YVTN_repeat-like_dom_sf"/>
</dbReference>
<dbReference type="InterPro" id="IPR000160">
    <property type="entry name" value="GGDEF_dom"/>
</dbReference>
<keyword evidence="3" id="KW-1133">Transmembrane helix</keyword>
<name>A0ABQ3L136_9ALTE</name>
<dbReference type="InterPro" id="IPR011047">
    <property type="entry name" value="Quinoprotein_ADH-like_sf"/>
</dbReference>
<dbReference type="SUPFAM" id="SSF55073">
    <property type="entry name" value="Nucleotide cyclase"/>
    <property type="match status" value="1"/>
</dbReference>
<keyword evidence="3" id="KW-0812">Transmembrane</keyword>
<feature type="domain" description="GGDEF" evidence="4">
    <location>
        <begin position="802"/>
        <end position="933"/>
    </location>
</feature>
<evidence type="ECO:0000313" key="6">
    <source>
        <dbReference type="Proteomes" id="UP000659697"/>
    </source>
</evidence>
<dbReference type="EC" id="2.7.7.65" evidence="1"/>
<proteinExistence type="predicted"/>
<dbReference type="CDD" id="cd01949">
    <property type="entry name" value="GGDEF"/>
    <property type="match status" value="1"/>
</dbReference>
<dbReference type="EMBL" id="BNAO01000004">
    <property type="protein sequence ID" value="GHG69930.1"/>
    <property type="molecule type" value="Genomic_DNA"/>
</dbReference>
<dbReference type="Pfam" id="PF00990">
    <property type="entry name" value="GGDEF"/>
    <property type="match status" value="1"/>
</dbReference>
<gene>
    <name evidence="5" type="ORF">GCM10010919_20230</name>
</gene>
<comment type="catalytic activity">
    <reaction evidence="2">
        <text>2 GTP = 3',3'-c-di-GMP + 2 diphosphate</text>
        <dbReference type="Rhea" id="RHEA:24898"/>
        <dbReference type="ChEBI" id="CHEBI:33019"/>
        <dbReference type="ChEBI" id="CHEBI:37565"/>
        <dbReference type="ChEBI" id="CHEBI:58805"/>
        <dbReference type="EC" id="2.7.7.65"/>
    </reaction>
</comment>
<comment type="caution">
    <text evidence="5">The sequence shown here is derived from an EMBL/GenBank/DDBJ whole genome shotgun (WGS) entry which is preliminary data.</text>
</comment>
<evidence type="ECO:0000256" key="3">
    <source>
        <dbReference type="SAM" id="Phobius"/>
    </source>
</evidence>
<dbReference type="Proteomes" id="UP000659697">
    <property type="component" value="Unassembled WGS sequence"/>
</dbReference>
<dbReference type="InterPro" id="IPR029787">
    <property type="entry name" value="Nucleotide_cyclase"/>
</dbReference>
<evidence type="ECO:0000256" key="2">
    <source>
        <dbReference type="ARBA" id="ARBA00034247"/>
    </source>
</evidence>
<dbReference type="NCBIfam" id="TIGR00254">
    <property type="entry name" value="GGDEF"/>
    <property type="match status" value="1"/>
</dbReference>
<dbReference type="PANTHER" id="PTHR45138:SF9">
    <property type="entry name" value="DIGUANYLATE CYCLASE DGCM-RELATED"/>
    <property type="match status" value="1"/>
</dbReference>
<organism evidence="5 6">
    <name type="scientific">Alishewanella longhuensis</name>
    <dbReference type="NCBI Taxonomy" id="1091037"/>
    <lineage>
        <taxon>Bacteria</taxon>
        <taxon>Pseudomonadati</taxon>
        <taxon>Pseudomonadota</taxon>
        <taxon>Gammaproteobacteria</taxon>
        <taxon>Alteromonadales</taxon>
        <taxon>Alteromonadaceae</taxon>
        <taxon>Alishewanella</taxon>
    </lineage>
</organism>
<evidence type="ECO:0000313" key="5">
    <source>
        <dbReference type="EMBL" id="GHG69930.1"/>
    </source>
</evidence>
<feature type="transmembrane region" description="Helical" evidence="3">
    <location>
        <begin position="714"/>
        <end position="736"/>
    </location>
</feature>
<protein>
    <recommendedName>
        <fullName evidence="1">diguanylate cyclase</fullName>
        <ecNumber evidence="1">2.7.7.65</ecNumber>
    </recommendedName>
</protein>
<dbReference type="InterPro" id="IPR013783">
    <property type="entry name" value="Ig-like_fold"/>
</dbReference>
<accession>A0ABQ3L136</accession>
<dbReference type="Gene3D" id="2.60.40.10">
    <property type="entry name" value="Immunoglobulins"/>
    <property type="match status" value="1"/>
</dbReference>